<comment type="catalytic activity">
    <reaction evidence="1">
        <text>ATP-independent breakage of single-stranded DNA, followed by passage and rejoining.</text>
        <dbReference type="EC" id="5.6.2.1"/>
    </reaction>
</comment>
<evidence type="ECO:0000313" key="10">
    <source>
        <dbReference type="EMBL" id="SDM46414.1"/>
    </source>
</evidence>
<comment type="similarity">
    <text evidence="2">Belongs to the type IB topoisomerase family.</text>
</comment>
<dbReference type="InterPro" id="IPR049331">
    <property type="entry name" value="Top1B_N_bact"/>
</dbReference>
<feature type="domain" description="DNA topoisomerase I catalytic core eukaryotic-type" evidence="8">
    <location>
        <begin position="98"/>
        <end position="311"/>
    </location>
</feature>
<dbReference type="InterPro" id="IPR001631">
    <property type="entry name" value="TopoI"/>
</dbReference>
<dbReference type="GO" id="GO:0003917">
    <property type="term" value="F:DNA topoisomerase type I (single strand cut, ATP-independent) activity"/>
    <property type="evidence" value="ECO:0007669"/>
    <property type="project" value="UniProtKB-EC"/>
</dbReference>
<keyword evidence="4" id="KW-0799">Topoisomerase</keyword>
<evidence type="ECO:0000256" key="1">
    <source>
        <dbReference type="ARBA" id="ARBA00000213"/>
    </source>
</evidence>
<dbReference type="OrthoDB" id="9778962at2"/>
<evidence type="ECO:0000256" key="3">
    <source>
        <dbReference type="ARBA" id="ARBA00012891"/>
    </source>
</evidence>
<name>A0A1G9TFZ0_9BURK</name>
<keyword evidence="6 10" id="KW-0413">Isomerase</keyword>
<evidence type="ECO:0000259" key="8">
    <source>
        <dbReference type="Pfam" id="PF01028"/>
    </source>
</evidence>
<organism evidence="10 11">
    <name type="scientific">Oryzisolibacter propanilivorax</name>
    <dbReference type="NCBI Taxonomy" id="1527607"/>
    <lineage>
        <taxon>Bacteria</taxon>
        <taxon>Pseudomonadati</taxon>
        <taxon>Pseudomonadota</taxon>
        <taxon>Betaproteobacteria</taxon>
        <taxon>Burkholderiales</taxon>
        <taxon>Comamonadaceae</taxon>
        <taxon>Oryzisolibacter</taxon>
    </lineage>
</organism>
<dbReference type="InterPro" id="IPR014711">
    <property type="entry name" value="TopoI_cat_a-hlx-sub_euk"/>
</dbReference>
<dbReference type="RefSeq" id="WP_091570128.1">
    <property type="nucleotide sequence ID" value="NZ_FNHP01000006.1"/>
</dbReference>
<dbReference type="Gene3D" id="3.30.66.10">
    <property type="entry name" value="DNA topoisomerase I domain"/>
    <property type="match status" value="1"/>
</dbReference>
<dbReference type="Pfam" id="PF01028">
    <property type="entry name" value="Topoisom_I"/>
    <property type="match status" value="1"/>
</dbReference>
<evidence type="ECO:0000313" key="11">
    <source>
        <dbReference type="Proteomes" id="UP000198552"/>
    </source>
</evidence>
<accession>A0A1G9TFZ0</accession>
<dbReference type="AlphaFoldDB" id="A0A1G9TFZ0"/>
<dbReference type="InterPro" id="IPR013500">
    <property type="entry name" value="TopoI_cat_euk"/>
</dbReference>
<dbReference type="GO" id="GO:0006265">
    <property type="term" value="P:DNA topological change"/>
    <property type="evidence" value="ECO:0007669"/>
    <property type="project" value="InterPro"/>
</dbReference>
<evidence type="ECO:0000256" key="7">
    <source>
        <dbReference type="SAM" id="MobiDB-lite"/>
    </source>
</evidence>
<dbReference type="SUPFAM" id="SSF56349">
    <property type="entry name" value="DNA breaking-rejoining enzymes"/>
    <property type="match status" value="1"/>
</dbReference>
<evidence type="ECO:0000256" key="5">
    <source>
        <dbReference type="ARBA" id="ARBA00023125"/>
    </source>
</evidence>
<dbReference type="Gene3D" id="1.10.132.120">
    <property type="match status" value="1"/>
</dbReference>
<keyword evidence="11" id="KW-1185">Reference proteome</keyword>
<feature type="domain" description="DNA topoisomerase IB N-terminal" evidence="9">
    <location>
        <begin position="38"/>
        <end position="85"/>
    </location>
</feature>
<evidence type="ECO:0000259" key="9">
    <source>
        <dbReference type="Pfam" id="PF21338"/>
    </source>
</evidence>
<gene>
    <name evidence="10" type="ORF">SAMN05428957_10697</name>
</gene>
<protein>
    <recommendedName>
        <fullName evidence="3">DNA topoisomerase</fullName>
        <ecNumber evidence="3">5.6.2.1</ecNumber>
    </recommendedName>
</protein>
<dbReference type="SUPFAM" id="SSF55869">
    <property type="entry name" value="DNA topoisomerase I domain"/>
    <property type="match status" value="1"/>
</dbReference>
<sequence length="430" mass="47367">MPTAPAPAPARPPRLPAGLVYVDRRRPGITRVRDGDTFRYRTPQGDWLQDEEHLAHIRRLAIPPAYADVWICPLPNGHLQATGRDARGRLQYRYHPDWRRVRDTSKFERMRAFGQALPRIRRCIERDLQACSKKTLTRQCVLAAIVRLLDTTYVRVGNEEYALANGSYGLTTLRTRHAAVKGSSTVLRFRGKSGVQQQAQLDDPRVARVVRRCQQLPGQELFQWQDQDGGLHSVGSGDVNAYLAEIAGEAGHFTAKDFRTWHGTVQALELTRVACTRAGEPDALPARGVARQILVEVARQLGNTPAVCRKSYVHPTVLALGERLASDAGPGLQRVWQRLGRTGASPRGLSAAERRLLAFLRRPPRLPAQPPAAPRKRPGASPSNAAAGKSARQSLATQGRQRGARPAATRRHAAPVRRGAPPAASMQRAA</sequence>
<dbReference type="PROSITE" id="PS52038">
    <property type="entry name" value="TOPO_IB_2"/>
    <property type="match status" value="1"/>
</dbReference>
<dbReference type="EC" id="5.6.2.1" evidence="3"/>
<dbReference type="Gene3D" id="3.90.15.10">
    <property type="entry name" value="Topoisomerase I, Chain A, domain 3"/>
    <property type="match status" value="1"/>
</dbReference>
<evidence type="ECO:0000256" key="2">
    <source>
        <dbReference type="ARBA" id="ARBA00006645"/>
    </source>
</evidence>
<dbReference type="Proteomes" id="UP000198552">
    <property type="component" value="Unassembled WGS sequence"/>
</dbReference>
<dbReference type="InterPro" id="IPR011010">
    <property type="entry name" value="DNA_brk_join_enz"/>
</dbReference>
<proteinExistence type="inferred from homology"/>
<dbReference type="Pfam" id="PF21338">
    <property type="entry name" value="Top1B_N_bact"/>
    <property type="match status" value="1"/>
</dbReference>
<feature type="region of interest" description="Disordered" evidence="7">
    <location>
        <begin position="361"/>
        <end position="430"/>
    </location>
</feature>
<dbReference type="STRING" id="1527607.SAMN05428957_10697"/>
<keyword evidence="5" id="KW-0238">DNA-binding</keyword>
<evidence type="ECO:0000256" key="4">
    <source>
        <dbReference type="ARBA" id="ARBA00023029"/>
    </source>
</evidence>
<dbReference type="PRINTS" id="PR00416">
    <property type="entry name" value="EUTPISMRASEI"/>
</dbReference>
<dbReference type="EMBL" id="FNHP01000006">
    <property type="protein sequence ID" value="SDM46414.1"/>
    <property type="molecule type" value="Genomic_DNA"/>
</dbReference>
<reference evidence="11" key="1">
    <citation type="submission" date="2016-10" db="EMBL/GenBank/DDBJ databases">
        <authorList>
            <person name="Varghese N."/>
            <person name="Submissions S."/>
        </authorList>
    </citation>
    <scope>NUCLEOTIDE SEQUENCE [LARGE SCALE GENOMIC DNA]</scope>
    <source>
        <strain evidence="11">EPL6</strain>
    </source>
</reference>
<dbReference type="GO" id="GO:0003677">
    <property type="term" value="F:DNA binding"/>
    <property type="evidence" value="ECO:0007669"/>
    <property type="project" value="UniProtKB-KW"/>
</dbReference>
<dbReference type="InterPro" id="IPR035447">
    <property type="entry name" value="DNA_topo_I_N_sf"/>
</dbReference>
<feature type="compositionally biased region" description="Polar residues" evidence="7">
    <location>
        <begin position="391"/>
        <end position="400"/>
    </location>
</feature>
<evidence type="ECO:0000256" key="6">
    <source>
        <dbReference type="ARBA" id="ARBA00023235"/>
    </source>
</evidence>